<dbReference type="InterPro" id="IPR005467">
    <property type="entry name" value="His_kinase_dom"/>
</dbReference>
<dbReference type="InterPro" id="IPR003594">
    <property type="entry name" value="HATPase_dom"/>
</dbReference>
<dbReference type="SMART" id="SM00387">
    <property type="entry name" value="HATPase_c"/>
    <property type="match status" value="1"/>
</dbReference>
<evidence type="ECO:0000256" key="5">
    <source>
        <dbReference type="ARBA" id="ARBA00022777"/>
    </source>
</evidence>
<dbReference type="EC" id="2.7.13.3" evidence="2"/>
<dbReference type="InterPro" id="IPR013767">
    <property type="entry name" value="PAS_fold"/>
</dbReference>
<comment type="caution">
    <text evidence="9">The sequence shown here is derived from an EMBL/GenBank/DDBJ whole genome shotgun (WGS) entry which is preliminary data.</text>
</comment>
<dbReference type="Gene3D" id="1.10.287.130">
    <property type="match status" value="1"/>
</dbReference>
<dbReference type="CDD" id="cd00130">
    <property type="entry name" value="PAS"/>
    <property type="match status" value="2"/>
</dbReference>
<protein>
    <recommendedName>
        <fullName evidence="2">histidine kinase</fullName>
        <ecNumber evidence="2">2.7.13.3</ecNumber>
    </recommendedName>
</protein>
<sequence>MNESTLFINLNSPLLDVFDECVFAINHNFEFLGFNKAFAEQYKTFFGCYPTLFKKGMGAGDFFIGEKVRAAYQKAFLGEPFEMTETINKKSISIFFKPVLNEKSEVDFVIIYTKSAEAKPRLSETVSVNEQRYQYMIDNFNEVMFQTDLEGNWIFLNKAWTNILEYSIEESIGKNYTSFIHPDDIAPVLSSFDPVMKGEKENLISTVRYISKSGKIKWLKVLSNLIYNDQKEVIGISGTMTDVSIEKEKTNINNLLSQNIKDLVCIHNMDGTYLYVSPSIEDLTGFKPEELLGKSPYEFFHPEDIEYINNDHEEVIKQKTSVHYLTYRFKKKCGDYVWVESNTKVFYDDFNLENRLITSTREIQERKLAEEGLMKALHRERELNELKSRFVSMTTHELKTPLSVISSSAEIIEVYTQQIDNPRIKNISKQLDNIYSEIIRITKLINDTLLLGKIEMGSREIKKVEINLLHLVQYIIERQNRQQKDNRVIEFEKYGIERNIQGDTLHFEHILDNLISNAFKYSQNRPNPKLILTFNESDFQVVVIDSGIGIPLNQQKMICTSFFRGHNVGNIKGSGLGLFLVNNLVKIYQGEISFESAEDHGTTFRLRIPYEIK</sequence>
<dbReference type="PRINTS" id="PR00344">
    <property type="entry name" value="BCTRLSENSOR"/>
</dbReference>
<dbReference type="InterPro" id="IPR036097">
    <property type="entry name" value="HisK_dim/P_sf"/>
</dbReference>
<dbReference type="Pfam" id="PF08447">
    <property type="entry name" value="PAS_3"/>
    <property type="match status" value="1"/>
</dbReference>
<dbReference type="Proteomes" id="UP001302949">
    <property type="component" value="Unassembled WGS sequence"/>
</dbReference>
<dbReference type="SUPFAM" id="SSF55874">
    <property type="entry name" value="ATPase domain of HSP90 chaperone/DNA topoisomerase II/histidine kinase"/>
    <property type="match status" value="1"/>
</dbReference>
<evidence type="ECO:0000256" key="4">
    <source>
        <dbReference type="ARBA" id="ARBA00022679"/>
    </source>
</evidence>
<dbReference type="CDD" id="cd00075">
    <property type="entry name" value="HATPase"/>
    <property type="match status" value="1"/>
</dbReference>
<dbReference type="InterPro" id="IPR000700">
    <property type="entry name" value="PAS-assoc_C"/>
</dbReference>
<dbReference type="Pfam" id="PF00512">
    <property type="entry name" value="HisKA"/>
    <property type="match status" value="1"/>
</dbReference>
<dbReference type="PANTHER" id="PTHR43304">
    <property type="entry name" value="PHYTOCHROME-LIKE PROTEIN CPH1"/>
    <property type="match status" value="1"/>
</dbReference>
<dbReference type="InterPro" id="IPR036890">
    <property type="entry name" value="HATPase_C_sf"/>
</dbReference>
<feature type="domain" description="PAS" evidence="7">
    <location>
        <begin position="129"/>
        <end position="199"/>
    </location>
</feature>
<organism evidence="9 10">
    <name type="scientific">Arcicella rigui</name>
    <dbReference type="NCBI Taxonomy" id="797020"/>
    <lineage>
        <taxon>Bacteria</taxon>
        <taxon>Pseudomonadati</taxon>
        <taxon>Bacteroidota</taxon>
        <taxon>Cytophagia</taxon>
        <taxon>Cytophagales</taxon>
        <taxon>Flectobacillaceae</taxon>
        <taxon>Arcicella</taxon>
    </lineage>
</organism>
<dbReference type="InterPro" id="IPR004358">
    <property type="entry name" value="Sig_transdc_His_kin-like_C"/>
</dbReference>
<dbReference type="InterPro" id="IPR013655">
    <property type="entry name" value="PAS_fold_3"/>
</dbReference>
<dbReference type="PANTHER" id="PTHR43304:SF1">
    <property type="entry name" value="PAC DOMAIN-CONTAINING PROTEIN"/>
    <property type="match status" value="1"/>
</dbReference>
<dbReference type="Gene3D" id="3.30.450.20">
    <property type="entry name" value="PAS domain"/>
    <property type="match status" value="2"/>
</dbReference>
<dbReference type="PROSITE" id="PS50109">
    <property type="entry name" value="HIS_KIN"/>
    <property type="match status" value="1"/>
</dbReference>
<dbReference type="Pfam" id="PF02518">
    <property type="entry name" value="HATPase_c"/>
    <property type="match status" value="1"/>
</dbReference>
<dbReference type="Pfam" id="PF00989">
    <property type="entry name" value="PAS"/>
    <property type="match status" value="1"/>
</dbReference>
<reference evidence="9 10" key="1">
    <citation type="submission" date="2023-12" db="EMBL/GenBank/DDBJ databases">
        <title>Novel species of the genus Arcicella isolated from rivers.</title>
        <authorList>
            <person name="Lu H."/>
        </authorList>
    </citation>
    <scope>NUCLEOTIDE SEQUENCE [LARGE SCALE GENOMIC DNA]</scope>
    <source>
        <strain evidence="9 10">KCTC 23307</strain>
    </source>
</reference>
<name>A0ABU5QAK2_9BACT</name>
<dbReference type="EMBL" id="JAYFUM010000012">
    <property type="protein sequence ID" value="MEA5139874.1"/>
    <property type="molecule type" value="Genomic_DNA"/>
</dbReference>
<feature type="domain" description="PAC" evidence="8">
    <location>
        <begin position="323"/>
        <end position="375"/>
    </location>
</feature>
<accession>A0ABU5QAK2</accession>
<feature type="domain" description="Histidine kinase" evidence="6">
    <location>
        <begin position="393"/>
        <end position="612"/>
    </location>
</feature>
<comment type="catalytic activity">
    <reaction evidence="1">
        <text>ATP + protein L-histidine = ADP + protein N-phospho-L-histidine.</text>
        <dbReference type="EC" id="2.7.13.3"/>
    </reaction>
</comment>
<dbReference type="InterPro" id="IPR003661">
    <property type="entry name" value="HisK_dim/P_dom"/>
</dbReference>
<dbReference type="SUPFAM" id="SSF55785">
    <property type="entry name" value="PYP-like sensor domain (PAS domain)"/>
    <property type="match status" value="2"/>
</dbReference>
<keyword evidence="5 9" id="KW-0418">Kinase</keyword>
<dbReference type="SMART" id="SM00388">
    <property type="entry name" value="HisKA"/>
    <property type="match status" value="1"/>
</dbReference>
<gene>
    <name evidence="9" type="ORF">VB248_12050</name>
</gene>
<dbReference type="CDD" id="cd00082">
    <property type="entry name" value="HisKA"/>
    <property type="match status" value="1"/>
</dbReference>
<evidence type="ECO:0000259" key="7">
    <source>
        <dbReference type="PROSITE" id="PS50112"/>
    </source>
</evidence>
<dbReference type="InterPro" id="IPR000014">
    <property type="entry name" value="PAS"/>
</dbReference>
<dbReference type="PROSITE" id="PS50113">
    <property type="entry name" value="PAC"/>
    <property type="match status" value="1"/>
</dbReference>
<evidence type="ECO:0000313" key="10">
    <source>
        <dbReference type="Proteomes" id="UP001302949"/>
    </source>
</evidence>
<evidence type="ECO:0000256" key="2">
    <source>
        <dbReference type="ARBA" id="ARBA00012438"/>
    </source>
</evidence>
<dbReference type="InterPro" id="IPR052162">
    <property type="entry name" value="Sensor_kinase/Photoreceptor"/>
</dbReference>
<dbReference type="PROSITE" id="PS50112">
    <property type="entry name" value="PAS"/>
    <property type="match status" value="2"/>
</dbReference>
<dbReference type="SMART" id="SM00086">
    <property type="entry name" value="PAC"/>
    <property type="match status" value="2"/>
</dbReference>
<dbReference type="RefSeq" id="WP_323297033.1">
    <property type="nucleotide sequence ID" value="NZ_JAYFUM010000012.1"/>
</dbReference>
<keyword evidence="4" id="KW-0808">Transferase</keyword>
<evidence type="ECO:0000256" key="1">
    <source>
        <dbReference type="ARBA" id="ARBA00000085"/>
    </source>
</evidence>
<evidence type="ECO:0000259" key="8">
    <source>
        <dbReference type="PROSITE" id="PS50113"/>
    </source>
</evidence>
<dbReference type="Gene3D" id="3.30.565.10">
    <property type="entry name" value="Histidine kinase-like ATPase, C-terminal domain"/>
    <property type="match status" value="1"/>
</dbReference>
<feature type="domain" description="PAS" evidence="7">
    <location>
        <begin position="248"/>
        <end position="319"/>
    </location>
</feature>
<keyword evidence="10" id="KW-1185">Reference proteome</keyword>
<dbReference type="InterPro" id="IPR035965">
    <property type="entry name" value="PAS-like_dom_sf"/>
</dbReference>
<evidence type="ECO:0000256" key="3">
    <source>
        <dbReference type="ARBA" id="ARBA00022553"/>
    </source>
</evidence>
<proteinExistence type="predicted"/>
<evidence type="ECO:0000313" key="9">
    <source>
        <dbReference type="EMBL" id="MEA5139874.1"/>
    </source>
</evidence>
<dbReference type="NCBIfam" id="TIGR00229">
    <property type="entry name" value="sensory_box"/>
    <property type="match status" value="2"/>
</dbReference>
<dbReference type="SUPFAM" id="SSF47384">
    <property type="entry name" value="Homodimeric domain of signal transducing histidine kinase"/>
    <property type="match status" value="1"/>
</dbReference>
<keyword evidence="3" id="KW-0597">Phosphoprotein</keyword>
<dbReference type="InterPro" id="IPR001610">
    <property type="entry name" value="PAC"/>
</dbReference>
<dbReference type="GO" id="GO:0016301">
    <property type="term" value="F:kinase activity"/>
    <property type="evidence" value="ECO:0007669"/>
    <property type="project" value="UniProtKB-KW"/>
</dbReference>
<evidence type="ECO:0000259" key="6">
    <source>
        <dbReference type="PROSITE" id="PS50109"/>
    </source>
</evidence>
<dbReference type="SMART" id="SM00091">
    <property type="entry name" value="PAS"/>
    <property type="match status" value="2"/>
</dbReference>